<dbReference type="Pfam" id="PF01593">
    <property type="entry name" value="Amino_oxidase"/>
    <property type="match status" value="1"/>
</dbReference>
<dbReference type="InterPro" id="IPR002937">
    <property type="entry name" value="Amino_oxidase"/>
</dbReference>
<protein>
    <submittedName>
        <fullName evidence="2">Phytoene dehydrogenase-like oxidoreductase</fullName>
    </submittedName>
</protein>
<dbReference type="AlphaFoldDB" id="A0A2I2KSX2"/>
<dbReference type="Proteomes" id="UP000234331">
    <property type="component" value="Unassembled WGS sequence"/>
</dbReference>
<dbReference type="PANTHER" id="PTHR42841">
    <property type="entry name" value="AMINE OXIDASE"/>
    <property type="match status" value="1"/>
</dbReference>
<evidence type="ECO:0000313" key="2">
    <source>
        <dbReference type="EMBL" id="SNQ48771.1"/>
    </source>
</evidence>
<reference evidence="2 3" key="1">
    <citation type="submission" date="2017-06" db="EMBL/GenBank/DDBJ databases">
        <authorList>
            <person name="Kim H.J."/>
            <person name="Triplett B.A."/>
        </authorList>
    </citation>
    <scope>NUCLEOTIDE SEQUENCE [LARGE SCALE GENOMIC DNA]</scope>
    <source>
        <strain evidence="2">FRACA_ARgP5</strain>
    </source>
</reference>
<name>A0A2I2KSX2_9ACTN</name>
<feature type="domain" description="Amine oxidase" evidence="1">
    <location>
        <begin position="15"/>
        <end position="416"/>
    </location>
</feature>
<evidence type="ECO:0000259" key="1">
    <source>
        <dbReference type="Pfam" id="PF01593"/>
    </source>
</evidence>
<dbReference type="GO" id="GO:0016491">
    <property type="term" value="F:oxidoreductase activity"/>
    <property type="evidence" value="ECO:0007669"/>
    <property type="project" value="InterPro"/>
</dbReference>
<keyword evidence="3" id="KW-1185">Reference proteome</keyword>
<dbReference type="InterPro" id="IPR036188">
    <property type="entry name" value="FAD/NAD-bd_sf"/>
</dbReference>
<sequence length="478" mass="50045">MAMQTADVAIVGAGLAGLSAATLLADEGLEVVVWEAADDVGGRVRTDLVDGFLLDRGFQVLLPAYPEVRRRIDLPALRPRPFVRGLLVRDGVRSVLLGDPAGTPAALGGLVPGRALGLADITRLAALTARDRLAQPSALVAGPERPTRADLLARGVSARAVDGVLAPLLRGVFLEDELATSARFFHLVWRSLAAAAPVLPAEGMAALPRQLAARLRPGTVRTGCPADIVTSGGVRSRDGGSLRCRAVVVATDATTAARLLPGIAEPTWHGVTTYYFTADEPPLRRGVLVVEGRADPRRSAAGRRSGPVLNTVVLSEVAPSYAPAGQALIAASALGVHEDEAAVRTHLSTLYGTDARGWALLARYPVARALPAMTSPHVLRRSVRTAPGVYVCGDHRDTSSIQGALFSGRRAAEAVLADLGVTPPDDGSTSGDGTLLAARSARKVRGVPPVRVMMAWRDRRYDLSVCSTMFTPWGGSPG</sequence>
<dbReference type="EMBL" id="FZMO01000199">
    <property type="protein sequence ID" value="SNQ48771.1"/>
    <property type="molecule type" value="Genomic_DNA"/>
</dbReference>
<accession>A0A2I2KSX2</accession>
<organism evidence="2 3">
    <name type="scientific">Frankia canadensis</name>
    <dbReference type="NCBI Taxonomy" id="1836972"/>
    <lineage>
        <taxon>Bacteria</taxon>
        <taxon>Bacillati</taxon>
        <taxon>Actinomycetota</taxon>
        <taxon>Actinomycetes</taxon>
        <taxon>Frankiales</taxon>
        <taxon>Frankiaceae</taxon>
        <taxon>Frankia</taxon>
    </lineage>
</organism>
<proteinExistence type="predicted"/>
<evidence type="ECO:0000313" key="3">
    <source>
        <dbReference type="Proteomes" id="UP000234331"/>
    </source>
</evidence>
<dbReference type="Gene3D" id="3.50.50.60">
    <property type="entry name" value="FAD/NAD(P)-binding domain"/>
    <property type="match status" value="1"/>
</dbReference>
<dbReference type="SUPFAM" id="SSF51905">
    <property type="entry name" value="FAD/NAD(P)-binding domain"/>
    <property type="match status" value="1"/>
</dbReference>
<gene>
    <name evidence="2" type="ORF">FRACA_2780006</name>
</gene>